<dbReference type="InterPro" id="IPR051172">
    <property type="entry name" value="Chlamydia_OmcB"/>
</dbReference>
<feature type="transmembrane region" description="Helical" evidence="2">
    <location>
        <begin position="1037"/>
        <end position="1054"/>
    </location>
</feature>
<evidence type="ECO:0000313" key="5">
    <source>
        <dbReference type="Proteomes" id="UP000291758"/>
    </source>
</evidence>
<dbReference type="Pfam" id="PF24346">
    <property type="entry name" value="DUF7507"/>
    <property type="match status" value="5"/>
</dbReference>
<sequence>MVTSDSKPELSKNRSRRRPTPLVPVAIVLTLVGGALGVADATAEPRAAGSHLVTESFTGAVVADPKFIGLGSACLTGAEANSSAPDGASNLSDCDDYQVGPVPSQGSGASLAGWLQLTDASGGNMNNDNNGAGASASRAGGVLFNQALPASAGLHVEFDQAQYGGFVNSTQGAPEEEHRNWGADGISFFLTNGNFTLSQTGAPGGSLGYSQSQSRPGVAGAFLGIGLDAWGNFSRNYTGQGAGCEDRDLSPGNAGRLQDSIAVRGAGWRDGNDEWTQGYCLLEAKQLTSPDLTLREPWNSALGGSPDPVVRDAFAEQAQRRIVIEISPTNADGSATATVGFWVGESMIPVLTANVENVPATYKFGFASSTGNAGDVHLLRNLEISTINELTGLTLVKQEDLASPLYSAEGYKAGDQIPYVFTVTNTGQEPIQDLELVDDRADGIVCESLTLGPAGKANSSVTCTGTHTVTPEEATNSTEFTNTARAKGIADPSGDIESNDDSVTVPLIAPSPKLELKKNARLNDANGNGLGDVGETVTYTFEVTNRGNVTLAPVTITDEMLGLTGQECVSTLAPGVTASCATSGTYTITQDDLGKNLKNTAIATGTPITDAPGANASPAQDEASTTTSTSPPAPAPALDLKKHASLNDANGNGLGDVGETVTYTFEVTNTGNVTLAPVTITDEMLGLTGQECVSTLAPGVTASCATSGTYTITQDDLGKNLKNTAIATGTPITDAPGANASPAQDEASTTTSTSPPAPALDLKKHASLNDANGNGLGDVGETVTYTFEVTNTGNVTLAPVTITDEMLGLTGQECVSTLAPGDTAPCATSGTYTITQDDLGKNLVNTAIATGTPGTDTPETGTPGANASPAQDEASTTTSTSPPAPALDLKKHASLNDANGNGLGDVGETVTYTFEVTNTGNVTLAPVTITDEMLGLTGQECVSTLAPGDTAPCATSGTYTITQDDLGKNLVNTAIAAGTPEAGTPGANAGPAVDSDTVETPVRAPAPPTGSPDDGIGPVVHTGGMAADRSSSSPTSLALLAAGVTLALAGVTIARHRRGLPKRRADEFTHIDRGSRR</sequence>
<keyword evidence="2" id="KW-0812">Transmembrane</keyword>
<dbReference type="InterPro" id="IPR013320">
    <property type="entry name" value="ConA-like_dom_sf"/>
</dbReference>
<dbReference type="EMBL" id="CP035495">
    <property type="protein sequence ID" value="QAY63938.1"/>
    <property type="molecule type" value="Genomic_DNA"/>
</dbReference>
<dbReference type="SUPFAM" id="SSF49899">
    <property type="entry name" value="Concanavalin A-like lectins/glucanases"/>
    <property type="match status" value="1"/>
</dbReference>
<proteinExistence type="predicted"/>
<feature type="domain" description="DUF7507" evidence="3">
    <location>
        <begin position="511"/>
        <end position="612"/>
    </location>
</feature>
<keyword evidence="2" id="KW-1133">Transmembrane helix</keyword>
<keyword evidence="2" id="KW-0472">Membrane</keyword>
<evidence type="ECO:0000256" key="1">
    <source>
        <dbReference type="SAM" id="MobiDB-lite"/>
    </source>
</evidence>
<gene>
    <name evidence="4" type="ORF">ET495_12675</name>
</gene>
<protein>
    <recommendedName>
        <fullName evidence="3">DUF7507 domain-containing protein</fullName>
    </recommendedName>
</protein>
<feature type="compositionally biased region" description="Low complexity" evidence="1">
    <location>
        <begin position="979"/>
        <end position="992"/>
    </location>
</feature>
<dbReference type="Proteomes" id="UP000291758">
    <property type="component" value="Chromosome"/>
</dbReference>
<dbReference type="PANTHER" id="PTHR34819">
    <property type="entry name" value="LARGE CYSTEINE-RICH PERIPLASMIC PROTEIN OMCB"/>
    <property type="match status" value="1"/>
</dbReference>
<dbReference type="InterPro" id="IPR055354">
    <property type="entry name" value="DUF7507"/>
</dbReference>
<feature type="domain" description="DUF7507" evidence="3">
    <location>
        <begin position="757"/>
        <end position="858"/>
    </location>
</feature>
<dbReference type="AlphaFoldDB" id="A0A4P6F0S8"/>
<feature type="region of interest" description="Disordered" evidence="1">
    <location>
        <begin position="847"/>
        <end position="888"/>
    </location>
</feature>
<dbReference type="Gene3D" id="2.60.120.200">
    <property type="match status" value="1"/>
</dbReference>
<dbReference type="PANTHER" id="PTHR34819:SF3">
    <property type="entry name" value="CELL SURFACE PROTEIN"/>
    <property type="match status" value="1"/>
</dbReference>
<keyword evidence="5" id="KW-1185">Reference proteome</keyword>
<name>A0A4P6F0S8_9MICO</name>
<accession>A0A4P6F0S8</accession>
<feature type="domain" description="DUF7507" evidence="3">
    <location>
        <begin position="393"/>
        <end position="491"/>
    </location>
</feature>
<dbReference type="NCBIfam" id="TIGR01451">
    <property type="entry name" value="B_ant_repeat"/>
    <property type="match status" value="4"/>
</dbReference>
<reference evidence="4 5" key="1">
    <citation type="submission" date="2019-01" db="EMBL/GenBank/DDBJ databases">
        <title>Genome sequencing of strain 2JSPR-7.</title>
        <authorList>
            <person name="Heo J."/>
            <person name="Kim S.-J."/>
            <person name="Kim J.-S."/>
            <person name="Hong S.-B."/>
            <person name="Kwon S.-W."/>
        </authorList>
    </citation>
    <scope>NUCLEOTIDE SEQUENCE [LARGE SCALE GENOMIC DNA]</scope>
    <source>
        <strain evidence="4 5">2JSPR-7</strain>
    </source>
</reference>
<evidence type="ECO:0000256" key="2">
    <source>
        <dbReference type="SAM" id="Phobius"/>
    </source>
</evidence>
<feature type="domain" description="DUF7507" evidence="3">
    <location>
        <begin position="635"/>
        <end position="736"/>
    </location>
</feature>
<dbReference type="KEGG" id="xyl:ET495_12675"/>
<evidence type="ECO:0000259" key="3">
    <source>
        <dbReference type="Pfam" id="PF24346"/>
    </source>
</evidence>
<feature type="region of interest" description="Disordered" evidence="1">
    <location>
        <begin position="730"/>
        <end position="761"/>
    </location>
</feature>
<feature type="region of interest" description="Disordered" evidence="1">
    <location>
        <begin position="605"/>
        <end position="638"/>
    </location>
</feature>
<organism evidence="4 5">
    <name type="scientific">Xylanimonas allomyrinae</name>
    <dbReference type="NCBI Taxonomy" id="2509459"/>
    <lineage>
        <taxon>Bacteria</taxon>
        <taxon>Bacillati</taxon>
        <taxon>Actinomycetota</taxon>
        <taxon>Actinomycetes</taxon>
        <taxon>Micrococcales</taxon>
        <taxon>Promicromonosporaceae</taxon>
        <taxon>Xylanimonas</taxon>
    </lineage>
</organism>
<evidence type="ECO:0000313" key="4">
    <source>
        <dbReference type="EMBL" id="QAY63938.1"/>
    </source>
</evidence>
<dbReference type="InterPro" id="IPR047589">
    <property type="entry name" value="DUF11_rpt"/>
</dbReference>
<feature type="compositionally biased region" description="Low complexity" evidence="1">
    <location>
        <begin position="850"/>
        <end position="864"/>
    </location>
</feature>
<feature type="region of interest" description="Disordered" evidence="1">
    <location>
        <begin position="979"/>
        <end position="1032"/>
    </location>
</feature>
<feature type="transmembrane region" description="Helical" evidence="2">
    <location>
        <begin position="21"/>
        <end position="39"/>
    </location>
</feature>
<dbReference type="OrthoDB" id="3225333at2"/>
<feature type="domain" description="DUF7507" evidence="3">
    <location>
        <begin position="884"/>
        <end position="985"/>
    </location>
</feature>